<dbReference type="OrthoDB" id="626916at2"/>
<feature type="region of interest" description="Disordered" evidence="1">
    <location>
        <begin position="156"/>
        <end position="185"/>
    </location>
</feature>
<keyword evidence="3" id="KW-1185">Reference proteome</keyword>
<evidence type="ECO:0000313" key="3">
    <source>
        <dbReference type="Proteomes" id="UP000267003"/>
    </source>
</evidence>
<gene>
    <name evidence="2" type="ORF">D7W81_35140</name>
</gene>
<sequence length="900" mass="97132">MKKSRPQPLQPIPGAERLYSFLPLIYRILDAEQGHPLRSLLGIIGEEFDRMQADARQLYDNAFIETCEERMVPYLGDLVGQQVDAPGELLPHLQRARVANALRHRRRKGRADTLEQALHEACGWSAVVVDDFRLLATTQSMLHLHLERGRSLDVRRRGAMAPRPSGARASFGVSVRGAEDSRGPQGQLNLQHVHVLLSRTQAYPVERSTPRWVAEGCYTFHALGLDTPLYTRRLHTPALRELPATLEQPLPFTSKGMEEEVAEAIKHLLGHTPHAPRHLGPGGGLQVFLAGTPVPTADFHARSLESWHRPGPSYVGLRSGHVHLEHLPHHPELHVRLGKEGPHSLRLPHHARESLAAMAHALEQALRGASSQAAFTRARVLVLGERLLVVPGVPLEKDPVRFEAASGDDKSVHALGLSRPHAHRVAVLISRELRPAHATPASHPLSLRLGDAPPVALQVPLGAAPAELAQELHKQLPPHAGWHVHAAQNLLFVVAEAPDDARYLRAEESVAHEARTARWLGLASQVAVDVDRGRLALSLGTSEYALQVSWAYGRASDVGAGPFPREAGLQPPVEGTWYAEVGKTLPSAPGSPLRFESLAQALEEWNQGPAGRSTTPRRGLLRLMDSATYSNGADGFSITLEHASLRLEAAEGELPSLDGELKVSAAETGSRLVVDGVQAKGLRLAGSVRVEVAHCTLLGSITSDTSNAWQEVEVRQSLLGPVRLNAGAAHVTLVDSLVGAIDEVAIAGLAAGSAGPVSVLERCTLLGKVHVEALELARDCLFTRRVRAVNRMGSQLIGCALSWSSRELPYQRCLLFSAPLEEAREGVIASAPAFVSLSVSAPGYGRLADAGPAELRTAAEDGGEPGVFHDLHEERRLATLENVLDEYLPAGLGAAVSFID</sequence>
<accession>A0A3A8PHX1</accession>
<evidence type="ECO:0000313" key="2">
    <source>
        <dbReference type="EMBL" id="RKH55947.1"/>
    </source>
</evidence>
<evidence type="ECO:0000256" key="1">
    <source>
        <dbReference type="SAM" id="MobiDB-lite"/>
    </source>
</evidence>
<protein>
    <submittedName>
        <fullName evidence="2">Uncharacterized protein</fullName>
    </submittedName>
</protein>
<name>A0A3A8PHX1_9BACT</name>
<dbReference type="AlphaFoldDB" id="A0A3A8PHX1"/>
<dbReference type="EMBL" id="RAWK01000305">
    <property type="protein sequence ID" value="RKH55947.1"/>
    <property type="molecule type" value="Genomic_DNA"/>
</dbReference>
<dbReference type="RefSeq" id="WP_120559754.1">
    <property type="nucleotide sequence ID" value="NZ_RAWK01000305.1"/>
</dbReference>
<dbReference type="Proteomes" id="UP000267003">
    <property type="component" value="Unassembled WGS sequence"/>
</dbReference>
<organism evidence="2 3">
    <name type="scientific">Corallococcus aberystwythensis</name>
    <dbReference type="NCBI Taxonomy" id="2316722"/>
    <lineage>
        <taxon>Bacteria</taxon>
        <taxon>Pseudomonadati</taxon>
        <taxon>Myxococcota</taxon>
        <taxon>Myxococcia</taxon>
        <taxon>Myxococcales</taxon>
        <taxon>Cystobacterineae</taxon>
        <taxon>Myxococcaceae</taxon>
        <taxon>Corallococcus</taxon>
    </lineage>
</organism>
<proteinExistence type="predicted"/>
<comment type="caution">
    <text evidence="2">The sequence shown here is derived from an EMBL/GenBank/DDBJ whole genome shotgun (WGS) entry which is preliminary data.</text>
</comment>
<reference evidence="3" key="1">
    <citation type="submission" date="2018-09" db="EMBL/GenBank/DDBJ databases">
        <authorList>
            <person name="Livingstone P.G."/>
            <person name="Whitworth D.E."/>
        </authorList>
    </citation>
    <scope>NUCLEOTIDE SEQUENCE [LARGE SCALE GENOMIC DNA]</scope>
    <source>
        <strain evidence="3">AB050A</strain>
    </source>
</reference>